<dbReference type="GO" id="GO:0003824">
    <property type="term" value="F:catalytic activity"/>
    <property type="evidence" value="ECO:0007669"/>
    <property type="project" value="InterPro"/>
</dbReference>
<feature type="domain" description="Carrier" evidence="4">
    <location>
        <begin position="986"/>
        <end position="1061"/>
    </location>
</feature>
<dbReference type="InterPro" id="IPR020806">
    <property type="entry name" value="PKS_PP-bd"/>
</dbReference>
<dbReference type="SUPFAM" id="SSF52777">
    <property type="entry name" value="CoA-dependent acyltransferases"/>
    <property type="match status" value="2"/>
</dbReference>
<dbReference type="Gene3D" id="3.30.559.30">
    <property type="entry name" value="Nonribosomal peptide synthetase, condensation domain"/>
    <property type="match status" value="1"/>
</dbReference>
<comment type="cofactor">
    <cofactor evidence="1">
        <name>pantetheine 4'-phosphate</name>
        <dbReference type="ChEBI" id="CHEBI:47942"/>
    </cofactor>
</comment>
<dbReference type="Pfam" id="PF13193">
    <property type="entry name" value="AMP-binding_C"/>
    <property type="match status" value="1"/>
</dbReference>
<dbReference type="HOGENOM" id="CLU_258831_0_0_6"/>
<dbReference type="PROSITE" id="PS00455">
    <property type="entry name" value="AMP_BINDING"/>
    <property type="match status" value="1"/>
</dbReference>
<dbReference type="InterPro" id="IPR006162">
    <property type="entry name" value="Ppantetheine_attach_site"/>
</dbReference>
<dbReference type="EMBL" id="CP000155">
    <property type="protein sequence ID" value="ABC29508.1"/>
    <property type="molecule type" value="Genomic_DNA"/>
</dbReference>
<dbReference type="NCBIfam" id="TIGR01733">
    <property type="entry name" value="AA-adenyl-dom"/>
    <property type="match status" value="1"/>
</dbReference>
<dbReference type="InterPro" id="IPR010071">
    <property type="entry name" value="AA_adenyl_dom"/>
</dbReference>
<dbReference type="Pfam" id="PF00550">
    <property type="entry name" value="PP-binding"/>
    <property type="match status" value="2"/>
</dbReference>
<dbReference type="Gene3D" id="3.40.50.1820">
    <property type="entry name" value="alpha/beta hydrolase"/>
    <property type="match status" value="1"/>
</dbReference>
<dbReference type="Pfam" id="PF00501">
    <property type="entry name" value="AMP-binding"/>
    <property type="match status" value="1"/>
</dbReference>
<dbReference type="PROSITE" id="PS50075">
    <property type="entry name" value="CARRIER"/>
    <property type="match status" value="2"/>
</dbReference>
<dbReference type="Gene3D" id="3.30.559.10">
    <property type="entry name" value="Chloramphenicol acetyltransferase-like domain"/>
    <property type="match status" value="1"/>
</dbReference>
<dbReference type="KEGG" id="hch:HCH_02723"/>
<keyword evidence="3" id="KW-0597">Phosphoprotein</keyword>
<name>Q2SIL6_HAHCH</name>
<dbReference type="InterPro" id="IPR042099">
    <property type="entry name" value="ANL_N_sf"/>
</dbReference>
<dbReference type="InterPro" id="IPR001031">
    <property type="entry name" value="Thioesterase"/>
</dbReference>
<dbReference type="GO" id="GO:0043041">
    <property type="term" value="P:amino acid activation for nonribosomal peptide biosynthetic process"/>
    <property type="evidence" value="ECO:0007669"/>
    <property type="project" value="TreeGrafter"/>
</dbReference>
<dbReference type="Pfam" id="PF00668">
    <property type="entry name" value="Condensation"/>
    <property type="match status" value="1"/>
</dbReference>
<dbReference type="InterPro" id="IPR029058">
    <property type="entry name" value="AB_hydrolase_fold"/>
</dbReference>
<dbReference type="PANTHER" id="PTHR45527:SF1">
    <property type="entry name" value="FATTY ACID SYNTHASE"/>
    <property type="match status" value="1"/>
</dbReference>
<keyword evidence="6" id="KW-1185">Reference proteome</keyword>
<dbReference type="STRING" id="349521.HCH_02723"/>
<dbReference type="InterPro" id="IPR025110">
    <property type="entry name" value="AMP-bd_C"/>
</dbReference>
<feature type="domain" description="Carrier" evidence="4">
    <location>
        <begin position="447"/>
        <end position="522"/>
    </location>
</feature>
<dbReference type="eggNOG" id="COG1020">
    <property type="taxonomic scope" value="Bacteria"/>
</dbReference>
<dbReference type="PANTHER" id="PTHR45527">
    <property type="entry name" value="NONRIBOSOMAL PEPTIDE SYNTHETASE"/>
    <property type="match status" value="1"/>
</dbReference>
<dbReference type="InterPro" id="IPR020845">
    <property type="entry name" value="AMP-binding_CS"/>
</dbReference>
<proteinExistence type="predicted"/>
<evidence type="ECO:0000259" key="4">
    <source>
        <dbReference type="PROSITE" id="PS50075"/>
    </source>
</evidence>
<dbReference type="GO" id="GO:0031177">
    <property type="term" value="F:phosphopantetheine binding"/>
    <property type="evidence" value="ECO:0007669"/>
    <property type="project" value="InterPro"/>
</dbReference>
<dbReference type="Gene3D" id="3.30.300.30">
    <property type="match status" value="1"/>
</dbReference>
<organism evidence="5 6">
    <name type="scientific">Hahella chejuensis (strain KCTC 2396)</name>
    <dbReference type="NCBI Taxonomy" id="349521"/>
    <lineage>
        <taxon>Bacteria</taxon>
        <taxon>Pseudomonadati</taxon>
        <taxon>Pseudomonadota</taxon>
        <taxon>Gammaproteobacteria</taxon>
        <taxon>Oceanospirillales</taxon>
        <taxon>Hahellaceae</taxon>
        <taxon>Hahella</taxon>
    </lineage>
</organism>
<keyword evidence="2" id="KW-0596">Phosphopantetheine</keyword>
<dbReference type="SMART" id="SM00823">
    <property type="entry name" value="PKS_PP"/>
    <property type="match status" value="1"/>
</dbReference>
<protein>
    <submittedName>
        <fullName evidence="5">Non-ribosomal peptide synthetase modules and related protein</fullName>
    </submittedName>
</protein>
<dbReference type="SUPFAM" id="SSF47336">
    <property type="entry name" value="ACP-like"/>
    <property type="match status" value="2"/>
</dbReference>
<dbReference type="Pfam" id="PF00975">
    <property type="entry name" value="Thioesterase"/>
    <property type="match status" value="1"/>
</dbReference>
<accession>Q2SIL6</accession>
<dbReference type="Proteomes" id="UP000000238">
    <property type="component" value="Chromosome"/>
</dbReference>
<dbReference type="Gene3D" id="1.10.1200.10">
    <property type="entry name" value="ACP-like"/>
    <property type="match status" value="2"/>
</dbReference>
<dbReference type="InterPro" id="IPR036736">
    <property type="entry name" value="ACP-like_sf"/>
</dbReference>
<reference evidence="5 6" key="1">
    <citation type="journal article" date="2005" name="Nucleic Acids Res.">
        <title>Genomic blueprint of Hahella chejuensis, a marine microbe producing an algicidal agent.</title>
        <authorList>
            <person name="Jeong H."/>
            <person name="Yim J.H."/>
            <person name="Lee C."/>
            <person name="Choi S.-H."/>
            <person name="Park Y.K."/>
            <person name="Yoon S.H."/>
            <person name="Hur C.-G."/>
            <person name="Kang H.-Y."/>
            <person name="Kim D."/>
            <person name="Lee H.H."/>
            <person name="Park K.H."/>
            <person name="Park S.-H."/>
            <person name="Park H.-S."/>
            <person name="Lee H.K."/>
            <person name="Oh T.K."/>
            <person name="Kim J.F."/>
        </authorList>
    </citation>
    <scope>NUCLEOTIDE SEQUENCE [LARGE SCALE GENOMIC DNA]</scope>
    <source>
        <strain evidence="5 6">KCTC 2396</strain>
    </source>
</reference>
<dbReference type="SUPFAM" id="SSF56801">
    <property type="entry name" value="Acetyl-CoA synthetase-like"/>
    <property type="match status" value="1"/>
</dbReference>
<dbReference type="Gene3D" id="3.40.50.12780">
    <property type="entry name" value="N-terminal domain of ligase-like"/>
    <property type="match status" value="1"/>
</dbReference>
<dbReference type="SUPFAM" id="SSF53474">
    <property type="entry name" value="alpha/beta-Hydrolases"/>
    <property type="match status" value="1"/>
</dbReference>
<evidence type="ECO:0000256" key="1">
    <source>
        <dbReference type="ARBA" id="ARBA00001957"/>
    </source>
</evidence>
<dbReference type="PROSITE" id="PS00012">
    <property type="entry name" value="PHOSPHOPANTETHEINE"/>
    <property type="match status" value="1"/>
</dbReference>
<dbReference type="GO" id="GO:0005737">
    <property type="term" value="C:cytoplasm"/>
    <property type="evidence" value="ECO:0007669"/>
    <property type="project" value="TreeGrafter"/>
</dbReference>
<dbReference type="eggNOG" id="COG3319">
    <property type="taxonomic scope" value="Bacteria"/>
</dbReference>
<dbReference type="InterPro" id="IPR000873">
    <property type="entry name" value="AMP-dep_synth/lig_dom"/>
</dbReference>
<dbReference type="GO" id="GO:0044550">
    <property type="term" value="P:secondary metabolite biosynthetic process"/>
    <property type="evidence" value="ECO:0007669"/>
    <property type="project" value="TreeGrafter"/>
</dbReference>
<dbReference type="ESTHER" id="hahch-q2sil6">
    <property type="family name" value="Thioesterase"/>
</dbReference>
<dbReference type="InterPro" id="IPR001242">
    <property type="entry name" value="Condensation_dom"/>
</dbReference>
<dbReference type="InterPro" id="IPR023213">
    <property type="entry name" value="CAT-like_dom_sf"/>
</dbReference>
<dbReference type="InterPro" id="IPR009081">
    <property type="entry name" value="PP-bd_ACP"/>
</dbReference>
<sequence>MSGAAYVPVDPAFPAERIAIILEDADVSAAIYEPSTLSLVESTQNLLLLDRFELDAVGVTLRSFDALRDEYVRLSERRTNTAELLAYIIFTSGSTGRPKGVPITHRAAINFLYGVDEKIGTQEGDRFLGLTTISFDISVLELFLPIVLGGCVYVCKKGDALSPDRLAAIIEDNGINVLQATPATWRLMLELGWKPNQYQKILCGGEAFPSDLAAKLLCSAGEVWNMYGPTEATVWVTSHKVGAEDIEAGFIPLGEPYANIELRVVNEALQSVGAGGSGELLIGGECLSPGYFRRPELNSDRFISLVENGQTKTFYRTGDLVEQRQDGSLRYLDRLDNQVKIRGFRIELGEVEAVLRQVPGIADAAVVAVSNAAGDNVLVGCVRFVGEKLAFPAIENDLRKVLPFYMAPGLWRAYECFPQTPNKKIDKKALKKDVEASLESTDDTESGFATDTELRLAKVWGGVLGSAPKTPYDHFNELGGHSLASARLSVEIQKEFGKFVSINLLIAHPLFMEQCDLITSFSEERSLSDAPAKNDRSLTDGQKRIWFICQLAGSSSVFNESEAFMLEGGCELDLLKVAIDALMKATPAIRLHLNAEDLSWELREEPETPLEVRDLYLDSGSLDSYLHQEAKREFDFGEELLVRFVAYEADGKLIALQMITHHILLDGISQLLVWNRLFDLYEQLMEGADLRAQTSLGWDSVNLVRESDGLRECADFWGQNLKGPLPALNLPTDYPRPDYFDFKGRQYSAFLGEDITGRLLSVAHLVRTRPFVILVCAYAAWLRRVSDSEDLVLGTATSGRDSKEGLQDSIGMFFNTIPLRLNREEKNLFEQIKYVEQTLNQALLHGGLSFDKIVSAAHADRDPSRPTLAQAYITFNDFSRRKKTVKSIGKLRPIHVDAGYTQGEIFLFVDFDGSDLTFRFQTSSALFTEQTSRAMMSDFTRTLTNLIESLEVGKSKLELEGQAGYWINKASPKEGYDPDKMATDLMVNEALLEKVIGVWKDVLGLSSLDVDANFFEVGGHSIKALQIFDQLHRQCGINAPLALLFKAPTPRSLAKELGCILAANDNVQETDEDTSSQEGGDSHWRNIVSLSPGGAKTPLICVHPIGGNVLAYKALIDFEGLNRPVYGIQSTGLDGVSKPFESILEMAAHYAVQVERTLAKKHVCLLGGSMGGTIAIELANELLAKGFKVDWVILLDTIGPFAKSERESAEIDRRGIWEKVVQSFSARSKYYLQVARVSFYRSFGLRLPQTLRVFEVRRANRIAMERHRERTYGGSVILLRLPIEKAGAYSFPWLGWEKHLTGRVEVETVDAEHAQFLESDEAKRVLAGFLREQE</sequence>
<evidence type="ECO:0000256" key="3">
    <source>
        <dbReference type="ARBA" id="ARBA00022553"/>
    </source>
</evidence>
<evidence type="ECO:0000313" key="5">
    <source>
        <dbReference type="EMBL" id="ABC29508.1"/>
    </source>
</evidence>
<evidence type="ECO:0000256" key="2">
    <source>
        <dbReference type="ARBA" id="ARBA00022450"/>
    </source>
</evidence>
<evidence type="ECO:0000313" key="6">
    <source>
        <dbReference type="Proteomes" id="UP000000238"/>
    </source>
</evidence>
<dbReference type="InterPro" id="IPR045851">
    <property type="entry name" value="AMP-bd_C_sf"/>
</dbReference>
<gene>
    <name evidence="5" type="ordered locus">HCH_02723</name>
</gene>